<evidence type="ECO:0000313" key="3">
    <source>
        <dbReference type="Proteomes" id="UP001143810"/>
    </source>
</evidence>
<dbReference type="AlphaFoldDB" id="A0A9X2NYC1"/>
<dbReference type="InterPro" id="IPR001173">
    <property type="entry name" value="Glyco_trans_2-like"/>
</dbReference>
<reference evidence="2" key="1">
    <citation type="journal article" date="2022" name="Arch. Microbiol.">
        <title>Bacteroides muris sp. nov. isolated from the cecum of wild-derived house mice.</title>
        <authorList>
            <person name="Fokt H."/>
            <person name="Unni R."/>
            <person name="Repnik U."/>
            <person name="Schmitz R.A."/>
            <person name="Bramkamp M."/>
            <person name="Baines J.F."/>
            <person name="Unterweger D."/>
        </authorList>
    </citation>
    <scope>NUCLEOTIDE SEQUENCE</scope>
    <source>
        <strain evidence="2">KH569_7</strain>
    </source>
</reference>
<protein>
    <submittedName>
        <fullName evidence="2">Glycosyltransferase</fullName>
    </submittedName>
</protein>
<evidence type="ECO:0000259" key="1">
    <source>
        <dbReference type="Pfam" id="PF00535"/>
    </source>
</evidence>
<dbReference type="Pfam" id="PF00535">
    <property type="entry name" value="Glycos_transf_2"/>
    <property type="match status" value="1"/>
</dbReference>
<proteinExistence type="predicted"/>
<dbReference type="InterPro" id="IPR029044">
    <property type="entry name" value="Nucleotide-diphossugar_trans"/>
</dbReference>
<gene>
    <name evidence="2" type="ORF">M1B78_08435</name>
</gene>
<reference evidence="2" key="2">
    <citation type="submission" date="2022-04" db="EMBL/GenBank/DDBJ databases">
        <authorList>
            <person name="Fokt H."/>
            <person name="Baines J."/>
        </authorList>
    </citation>
    <scope>NUCLEOTIDE SEQUENCE</scope>
    <source>
        <strain evidence="2">KH569_7</strain>
    </source>
</reference>
<name>A0A9X2NYC1_9BACE</name>
<dbReference type="PANTHER" id="PTHR22916">
    <property type="entry name" value="GLYCOSYLTRANSFERASE"/>
    <property type="match status" value="1"/>
</dbReference>
<organism evidence="2 3">
    <name type="scientific">Bacteroides muris</name>
    <name type="common">ex Fokt et al. 2023</name>
    <dbReference type="NCBI Taxonomy" id="2937417"/>
    <lineage>
        <taxon>Bacteria</taxon>
        <taxon>Pseudomonadati</taxon>
        <taxon>Bacteroidota</taxon>
        <taxon>Bacteroidia</taxon>
        <taxon>Bacteroidales</taxon>
        <taxon>Bacteroidaceae</taxon>
        <taxon>Bacteroides</taxon>
    </lineage>
</organism>
<accession>A0A9X2NYC1</accession>
<dbReference type="EMBL" id="JAMZEE010000016">
    <property type="protein sequence ID" value="MCR6508189.1"/>
    <property type="molecule type" value="Genomic_DNA"/>
</dbReference>
<dbReference type="Proteomes" id="UP001143810">
    <property type="component" value="Unassembled WGS sequence"/>
</dbReference>
<dbReference type="CDD" id="cd00761">
    <property type="entry name" value="Glyco_tranf_GTA_type"/>
    <property type="match status" value="1"/>
</dbReference>
<comment type="caution">
    <text evidence="2">The sequence shown here is derived from an EMBL/GenBank/DDBJ whole genome shotgun (WGS) entry which is preliminary data.</text>
</comment>
<dbReference type="PANTHER" id="PTHR22916:SF3">
    <property type="entry name" value="UDP-GLCNAC:BETAGAL BETA-1,3-N-ACETYLGLUCOSAMINYLTRANSFERASE-LIKE PROTEIN 1"/>
    <property type="match status" value="1"/>
</dbReference>
<feature type="domain" description="Glycosyltransferase 2-like" evidence="1">
    <location>
        <begin position="7"/>
        <end position="133"/>
    </location>
</feature>
<sequence length="251" mass="29248">MNRELVSIVTPMYNGEKYVEETINSVLQQTYSNWEMIIVDDGSKDNSSFIVEEYSKKDRRIKLLRQNNAGSSAARNNGLRHVQGRYVCFLDSDDFWEPNFLETQLKFIKEKKSAIVFSSYKRINTEGKEIFKPFIVPDKVDYYNLLKSCSISCLTALFDREKTGDVLFNEAMGSMRDDFVFWLSILKKGGYAYGNPDVLASYRVFAASTTGNKKKVMKPHFMVYYKVEKLGLIRSIYYFINWAINGYFKYK</sequence>
<dbReference type="GO" id="GO:0016758">
    <property type="term" value="F:hexosyltransferase activity"/>
    <property type="evidence" value="ECO:0007669"/>
    <property type="project" value="UniProtKB-ARBA"/>
</dbReference>
<evidence type="ECO:0000313" key="2">
    <source>
        <dbReference type="EMBL" id="MCR6508189.1"/>
    </source>
</evidence>
<dbReference type="SUPFAM" id="SSF53448">
    <property type="entry name" value="Nucleotide-diphospho-sugar transferases"/>
    <property type="match status" value="1"/>
</dbReference>
<dbReference type="Gene3D" id="3.90.550.10">
    <property type="entry name" value="Spore Coat Polysaccharide Biosynthesis Protein SpsA, Chain A"/>
    <property type="match status" value="1"/>
</dbReference>